<reference evidence="1 2" key="1">
    <citation type="submission" date="2021-03" db="EMBL/GenBank/DDBJ databases">
        <title>Genomic Encyclopedia of Type Strains, Phase IV (KMG-IV): sequencing the most valuable type-strain genomes for metagenomic binning, comparative biology and taxonomic classification.</title>
        <authorList>
            <person name="Goeker M."/>
        </authorList>
    </citation>
    <scope>NUCLEOTIDE SEQUENCE [LARGE SCALE GENOMIC DNA]</scope>
    <source>
        <strain evidence="1 2">DSM 40499</strain>
    </source>
</reference>
<comment type="caution">
    <text evidence="1">The sequence shown here is derived from an EMBL/GenBank/DDBJ whole genome shotgun (WGS) entry which is preliminary data.</text>
</comment>
<organism evidence="1 2">
    <name type="scientific">Streptomyces griseochromogenes</name>
    <dbReference type="NCBI Taxonomy" id="68214"/>
    <lineage>
        <taxon>Bacteria</taxon>
        <taxon>Bacillati</taxon>
        <taxon>Actinomycetota</taxon>
        <taxon>Actinomycetes</taxon>
        <taxon>Kitasatosporales</taxon>
        <taxon>Streptomycetaceae</taxon>
        <taxon>Streptomyces</taxon>
    </lineage>
</organism>
<proteinExistence type="predicted"/>
<dbReference type="EMBL" id="JAGGLP010000009">
    <property type="protein sequence ID" value="MBP2051722.1"/>
    <property type="molecule type" value="Genomic_DNA"/>
</dbReference>
<gene>
    <name evidence="1" type="ORF">J2Z21_004699</name>
</gene>
<keyword evidence="2" id="KW-1185">Reference proteome</keyword>
<dbReference type="Proteomes" id="UP001519309">
    <property type="component" value="Unassembled WGS sequence"/>
</dbReference>
<protein>
    <submittedName>
        <fullName evidence="1">Uncharacterized protein</fullName>
    </submittedName>
</protein>
<accession>A0ABS4LWX1</accession>
<evidence type="ECO:0000313" key="2">
    <source>
        <dbReference type="Proteomes" id="UP001519309"/>
    </source>
</evidence>
<name>A0ABS4LWX1_9ACTN</name>
<sequence>MNPVGCVIVGAFMMVITEAPAAHPLHTYPAATGFAIGGD</sequence>
<evidence type="ECO:0000313" key="1">
    <source>
        <dbReference type="EMBL" id="MBP2051722.1"/>
    </source>
</evidence>